<sequence>MLTQIFLGSILLTLSILLGAASALLVETMLARVHPWLLREPHRPKLLVVIAGVSLWVLGMITVGVWLWAFAFFGLGVFATLEESVYFSLVTFTTLGFGDVLLPHQWRLLGGMAAANGFLSFGLLTALLVEALRQVRLDQFAARRKT</sequence>
<reference evidence="3" key="1">
    <citation type="journal article" date="2014" name="Int. J. Syst. Evol. Microbiol.">
        <title>Complete genome sequence of Corynebacterium casei LMG S-19264T (=DSM 44701T), isolated from a smear-ripened cheese.</title>
        <authorList>
            <consortium name="US DOE Joint Genome Institute (JGI-PGF)"/>
            <person name="Walter F."/>
            <person name="Albersmeier A."/>
            <person name="Kalinowski J."/>
            <person name="Ruckert C."/>
        </authorList>
    </citation>
    <scope>NUCLEOTIDE SEQUENCE</scope>
    <source>
        <strain evidence="3">KCTC 23714</strain>
    </source>
</reference>
<dbReference type="InterPro" id="IPR013099">
    <property type="entry name" value="K_chnl_dom"/>
</dbReference>
<dbReference type="SUPFAM" id="SSF81324">
    <property type="entry name" value="Voltage-gated potassium channels"/>
    <property type="match status" value="1"/>
</dbReference>
<organism evidence="3 4">
    <name type="scientific">Gemmobacter lanyuensis</name>
    <dbReference type="NCBI Taxonomy" id="1054497"/>
    <lineage>
        <taxon>Bacteria</taxon>
        <taxon>Pseudomonadati</taxon>
        <taxon>Pseudomonadota</taxon>
        <taxon>Alphaproteobacteria</taxon>
        <taxon>Rhodobacterales</taxon>
        <taxon>Paracoccaceae</taxon>
        <taxon>Gemmobacter</taxon>
    </lineage>
</organism>
<dbReference type="AlphaFoldDB" id="A0A918IV22"/>
<name>A0A918IV22_9RHOB</name>
<keyword evidence="1" id="KW-1133">Transmembrane helix</keyword>
<reference evidence="3" key="2">
    <citation type="submission" date="2020-09" db="EMBL/GenBank/DDBJ databases">
        <authorList>
            <person name="Sun Q."/>
            <person name="Kim S."/>
        </authorList>
    </citation>
    <scope>NUCLEOTIDE SEQUENCE</scope>
    <source>
        <strain evidence="3">KCTC 23714</strain>
    </source>
</reference>
<feature type="domain" description="Potassium channel" evidence="2">
    <location>
        <begin position="61"/>
        <end position="133"/>
    </location>
</feature>
<feature type="transmembrane region" description="Helical" evidence="1">
    <location>
        <begin position="47"/>
        <end position="73"/>
    </location>
</feature>
<keyword evidence="4" id="KW-1185">Reference proteome</keyword>
<dbReference type="RefSeq" id="WP_189634001.1">
    <property type="nucleotide sequence ID" value="NZ_BMYQ01000006.1"/>
</dbReference>
<comment type="caution">
    <text evidence="3">The sequence shown here is derived from an EMBL/GenBank/DDBJ whole genome shotgun (WGS) entry which is preliminary data.</text>
</comment>
<evidence type="ECO:0000259" key="2">
    <source>
        <dbReference type="Pfam" id="PF07885"/>
    </source>
</evidence>
<protein>
    <recommendedName>
        <fullName evidence="2">Potassium channel domain-containing protein</fullName>
    </recommendedName>
</protein>
<gene>
    <name evidence="3" type="ORF">GCM10011452_22960</name>
</gene>
<evidence type="ECO:0000313" key="4">
    <source>
        <dbReference type="Proteomes" id="UP000628984"/>
    </source>
</evidence>
<dbReference type="Pfam" id="PF07885">
    <property type="entry name" value="Ion_trans_2"/>
    <property type="match status" value="1"/>
</dbReference>
<accession>A0A918IV22</accession>
<keyword evidence="1" id="KW-0812">Transmembrane</keyword>
<evidence type="ECO:0000256" key="1">
    <source>
        <dbReference type="SAM" id="Phobius"/>
    </source>
</evidence>
<keyword evidence="1" id="KW-0472">Membrane</keyword>
<dbReference type="Proteomes" id="UP000628984">
    <property type="component" value="Unassembled WGS sequence"/>
</dbReference>
<feature type="transmembrane region" description="Helical" evidence="1">
    <location>
        <begin position="108"/>
        <end position="129"/>
    </location>
</feature>
<proteinExistence type="predicted"/>
<dbReference type="EMBL" id="BMYQ01000006">
    <property type="protein sequence ID" value="GGW33810.1"/>
    <property type="molecule type" value="Genomic_DNA"/>
</dbReference>
<dbReference type="Gene3D" id="1.10.287.70">
    <property type="match status" value="1"/>
</dbReference>
<evidence type="ECO:0000313" key="3">
    <source>
        <dbReference type="EMBL" id="GGW33810.1"/>
    </source>
</evidence>